<feature type="compositionally biased region" description="Gly residues" evidence="1">
    <location>
        <begin position="24"/>
        <end position="38"/>
    </location>
</feature>
<dbReference type="RefSeq" id="XP_013234981.1">
    <property type="nucleotide sequence ID" value="XM_013379527.1"/>
</dbReference>
<feature type="compositionally biased region" description="Low complexity" evidence="1">
    <location>
        <begin position="88"/>
        <end position="102"/>
    </location>
</feature>
<accession>U6L1E0</accession>
<dbReference type="VEuPathDB" id="ToxoDB:ETH_00036880"/>
<dbReference type="Proteomes" id="UP000030747">
    <property type="component" value="Unassembled WGS sequence"/>
</dbReference>
<reference evidence="2" key="2">
    <citation type="submission" date="2013-10" db="EMBL/GenBank/DDBJ databases">
        <authorList>
            <person name="Aslett M."/>
        </authorList>
    </citation>
    <scope>NUCLEOTIDE SEQUENCE [LARGE SCALE GENOMIC DNA]</scope>
    <source>
        <strain evidence="2">Houghton</strain>
    </source>
</reference>
<proteinExistence type="predicted"/>
<gene>
    <name evidence="2" type="ORF">ETH_00036880</name>
</gene>
<dbReference type="GeneID" id="25256417"/>
<protein>
    <submittedName>
        <fullName evidence="2">Uncharacterized protein</fullName>
    </submittedName>
</protein>
<evidence type="ECO:0000256" key="1">
    <source>
        <dbReference type="SAM" id="MobiDB-lite"/>
    </source>
</evidence>
<keyword evidence="3" id="KW-1185">Reference proteome</keyword>
<evidence type="ECO:0000313" key="2">
    <source>
        <dbReference type="EMBL" id="CDJ44232.1"/>
    </source>
</evidence>
<dbReference type="EMBL" id="HG676742">
    <property type="protein sequence ID" value="CDJ44232.1"/>
    <property type="molecule type" value="Genomic_DNA"/>
</dbReference>
<feature type="region of interest" description="Disordered" evidence="1">
    <location>
        <begin position="22"/>
        <end position="103"/>
    </location>
</feature>
<evidence type="ECO:0000313" key="3">
    <source>
        <dbReference type="Proteomes" id="UP000030747"/>
    </source>
</evidence>
<name>U6L1E0_EIMTE</name>
<reference evidence="2" key="1">
    <citation type="submission" date="2013-10" db="EMBL/GenBank/DDBJ databases">
        <title>Genomic analysis of the causative agents of coccidiosis in chickens.</title>
        <authorList>
            <person name="Reid A.J."/>
            <person name="Blake D."/>
            <person name="Billington K."/>
            <person name="Browne H."/>
            <person name="Dunn M."/>
            <person name="Hung S."/>
            <person name="Kawahara F."/>
            <person name="Miranda-Saavedra D."/>
            <person name="Mourier T."/>
            <person name="Nagra H."/>
            <person name="Otto T.D."/>
            <person name="Rawlings N."/>
            <person name="Sanchez A."/>
            <person name="Sanders M."/>
            <person name="Subramaniam C."/>
            <person name="Tay Y."/>
            <person name="Dear P."/>
            <person name="Doerig C."/>
            <person name="Gruber A."/>
            <person name="Parkinson J."/>
            <person name="Shirley M."/>
            <person name="Wan K.L."/>
            <person name="Berriman M."/>
            <person name="Tomley F."/>
            <person name="Pain A."/>
        </authorList>
    </citation>
    <scope>NUCLEOTIDE SEQUENCE [LARGE SCALE GENOMIC DNA]</scope>
    <source>
        <strain evidence="2">Houghton</strain>
    </source>
</reference>
<sequence length="162" mass="16621">MQEAFDSLCMYTAAAAASFLTGALQGGPPEGLQGGPHGGPERAPPKHPAVRPVYVEARASEAGRASSSSSSSSSSVGGGNPPAPAPAQPAQQQQQQQQQQQGVPLVMDAWQRVGARFLSVLPVVSVDGFLVSSSGLRLPTLRSGNLDSRRLPFATPFPGFGG</sequence>
<feature type="compositionally biased region" description="Low complexity" evidence="1">
    <location>
        <begin position="60"/>
        <end position="75"/>
    </location>
</feature>
<dbReference type="VEuPathDB" id="ToxoDB:ETH2_1116700"/>
<dbReference type="AlphaFoldDB" id="U6L1E0"/>
<organism evidence="2 3">
    <name type="scientific">Eimeria tenella</name>
    <name type="common">Coccidian parasite</name>
    <dbReference type="NCBI Taxonomy" id="5802"/>
    <lineage>
        <taxon>Eukaryota</taxon>
        <taxon>Sar</taxon>
        <taxon>Alveolata</taxon>
        <taxon>Apicomplexa</taxon>
        <taxon>Conoidasida</taxon>
        <taxon>Coccidia</taxon>
        <taxon>Eucoccidiorida</taxon>
        <taxon>Eimeriorina</taxon>
        <taxon>Eimeriidae</taxon>
        <taxon>Eimeria</taxon>
    </lineage>
</organism>